<dbReference type="Proteomes" id="UP000254589">
    <property type="component" value="Unassembled WGS sequence"/>
</dbReference>
<feature type="domain" description="Multidrug resistance protein MdtA-like alpha-helical hairpin" evidence="6">
    <location>
        <begin position="111"/>
        <end position="180"/>
    </location>
</feature>
<dbReference type="AlphaFoldDB" id="A0AAJ4ZF77"/>
<dbReference type="GO" id="GO:0046677">
    <property type="term" value="P:response to antibiotic"/>
    <property type="evidence" value="ECO:0007669"/>
    <property type="project" value="TreeGrafter"/>
</dbReference>
<proteinExistence type="inferred from homology"/>
<sequence length="439" mass="46740">MSSKIDYRTRFGMLTGVSVSLLAGVVFLAACSDRGEGEKADATPEAVVRTVERRAEPLTTHQPGRLEAYRNADVRARASGVVIERRYQEGQTVARGEVLFRIDPKPLSAALDAARGALAKAQAEHDSARDKIERYRGLLADRAISAREDAESRAAEARTRAEVLAARAEVRRAELNLGYASVVSPIAGRVRRAEVTEGALVGLDSPTLLTRVEQIDPIYVNFSQPAAEVYAMTRDLRAGKLERGSAAAPQVHVTLPDGREYALPGKLLFTDLAVDPGTDTIAMRALLPNPDGVLLPGAFVQVRMQGAVNPNVVRVPRESLVRTAEGAIVRVVDAQGKVHDTKVHAETIVGHDWLVTDGLKGGEKVIVQNVAHFSDGMQVKIKAAAAPPPPPPIKPAAPTTLTTPVAPGASAVKAETHAEANARPVELARASPASKAETQ</sequence>
<dbReference type="PANTHER" id="PTHR30158">
    <property type="entry name" value="ACRA/E-RELATED COMPONENT OF DRUG EFFLUX TRANSPORTER"/>
    <property type="match status" value="1"/>
</dbReference>
<protein>
    <submittedName>
        <fullName evidence="10">Multidrug resistance protein mexA</fullName>
    </submittedName>
</protein>
<reference evidence="10 11" key="1">
    <citation type="submission" date="2018-06" db="EMBL/GenBank/DDBJ databases">
        <authorList>
            <consortium name="Pathogen Informatics"/>
            <person name="Doyle S."/>
        </authorList>
    </citation>
    <scope>NUCLEOTIDE SEQUENCE [LARGE SCALE GENOMIC DNA]</scope>
    <source>
        <strain evidence="10 11">NCTC13159</strain>
    </source>
</reference>
<dbReference type="PROSITE" id="PS51257">
    <property type="entry name" value="PROKAR_LIPOPROTEIN"/>
    <property type="match status" value="1"/>
</dbReference>
<feature type="compositionally biased region" description="Low complexity" evidence="4">
    <location>
        <begin position="396"/>
        <end position="409"/>
    </location>
</feature>
<dbReference type="SUPFAM" id="SSF111369">
    <property type="entry name" value="HlyD-like secretion proteins"/>
    <property type="match status" value="1"/>
</dbReference>
<dbReference type="Gene3D" id="2.40.50.100">
    <property type="match status" value="1"/>
</dbReference>
<dbReference type="Gene3D" id="1.10.287.470">
    <property type="entry name" value="Helix hairpin bin"/>
    <property type="match status" value="1"/>
</dbReference>
<evidence type="ECO:0000256" key="3">
    <source>
        <dbReference type="SAM" id="Coils"/>
    </source>
</evidence>
<gene>
    <name evidence="10" type="primary">mexA_1</name>
    <name evidence="10" type="ORF">NCTC13159_03817</name>
</gene>
<dbReference type="GO" id="GO:0030313">
    <property type="term" value="C:cell envelope"/>
    <property type="evidence" value="ECO:0007669"/>
    <property type="project" value="UniProtKB-SubCell"/>
</dbReference>
<evidence type="ECO:0000313" key="10">
    <source>
        <dbReference type="EMBL" id="SUA92293.1"/>
    </source>
</evidence>
<keyword evidence="5" id="KW-1133">Transmembrane helix</keyword>
<dbReference type="Gene3D" id="2.40.30.170">
    <property type="match status" value="1"/>
</dbReference>
<dbReference type="EMBL" id="UGSJ01000001">
    <property type="protein sequence ID" value="SUA92293.1"/>
    <property type="molecule type" value="Genomic_DNA"/>
</dbReference>
<dbReference type="Pfam" id="PF25944">
    <property type="entry name" value="Beta-barrel_RND"/>
    <property type="match status" value="1"/>
</dbReference>
<comment type="caution">
    <text evidence="10">The sequence shown here is derived from an EMBL/GenBank/DDBJ whole genome shotgun (WGS) entry which is preliminary data.</text>
</comment>
<evidence type="ECO:0000259" key="6">
    <source>
        <dbReference type="Pfam" id="PF25876"/>
    </source>
</evidence>
<dbReference type="Pfam" id="PF25967">
    <property type="entry name" value="RND-MFP_C"/>
    <property type="match status" value="1"/>
</dbReference>
<dbReference type="InterPro" id="IPR058627">
    <property type="entry name" value="MdtA-like_C"/>
</dbReference>
<evidence type="ECO:0000256" key="2">
    <source>
        <dbReference type="ARBA" id="ARBA00009477"/>
    </source>
</evidence>
<dbReference type="Pfam" id="PF25917">
    <property type="entry name" value="BSH_RND"/>
    <property type="match status" value="1"/>
</dbReference>
<feature type="transmembrane region" description="Helical" evidence="5">
    <location>
        <begin position="12"/>
        <end position="30"/>
    </location>
</feature>
<evidence type="ECO:0000259" key="7">
    <source>
        <dbReference type="Pfam" id="PF25917"/>
    </source>
</evidence>
<evidence type="ECO:0000313" key="11">
    <source>
        <dbReference type="Proteomes" id="UP000254589"/>
    </source>
</evidence>
<feature type="region of interest" description="Disordered" evidence="4">
    <location>
        <begin position="384"/>
        <end position="439"/>
    </location>
</feature>
<evidence type="ECO:0000259" key="8">
    <source>
        <dbReference type="Pfam" id="PF25944"/>
    </source>
</evidence>
<dbReference type="InterPro" id="IPR058624">
    <property type="entry name" value="MdtA-like_HH"/>
</dbReference>
<dbReference type="Gene3D" id="2.40.420.20">
    <property type="match status" value="1"/>
</dbReference>
<evidence type="ECO:0000256" key="4">
    <source>
        <dbReference type="SAM" id="MobiDB-lite"/>
    </source>
</evidence>
<feature type="domain" description="Multidrug resistance protein MdtA-like beta-barrel" evidence="8">
    <location>
        <begin position="217"/>
        <end position="305"/>
    </location>
</feature>
<organism evidence="10 11">
    <name type="scientific">Pandoraea pulmonicola</name>
    <dbReference type="NCBI Taxonomy" id="93221"/>
    <lineage>
        <taxon>Bacteria</taxon>
        <taxon>Pseudomonadati</taxon>
        <taxon>Pseudomonadota</taxon>
        <taxon>Betaproteobacteria</taxon>
        <taxon>Burkholderiales</taxon>
        <taxon>Burkholderiaceae</taxon>
        <taxon>Pandoraea</taxon>
    </lineage>
</organism>
<feature type="domain" description="Multidrug resistance protein MdtA-like barrel-sandwich hybrid" evidence="7">
    <location>
        <begin position="70"/>
        <end position="202"/>
    </location>
</feature>
<evidence type="ECO:0000259" key="9">
    <source>
        <dbReference type="Pfam" id="PF25967"/>
    </source>
</evidence>
<dbReference type="GO" id="GO:0005886">
    <property type="term" value="C:plasma membrane"/>
    <property type="evidence" value="ECO:0007669"/>
    <property type="project" value="TreeGrafter"/>
</dbReference>
<feature type="coiled-coil region" evidence="3">
    <location>
        <begin position="111"/>
        <end position="167"/>
    </location>
</feature>
<dbReference type="NCBIfam" id="TIGR01730">
    <property type="entry name" value="RND_mfp"/>
    <property type="match status" value="1"/>
</dbReference>
<keyword evidence="5" id="KW-0812">Transmembrane</keyword>
<feature type="domain" description="Multidrug resistance protein MdtA-like C-terminal permuted SH3" evidence="9">
    <location>
        <begin position="311"/>
        <end position="369"/>
    </location>
</feature>
<accession>A0AAJ4ZF77</accession>
<comment type="similarity">
    <text evidence="2">Belongs to the membrane fusion protein (MFP) (TC 8.A.1) family.</text>
</comment>
<dbReference type="InterPro" id="IPR006143">
    <property type="entry name" value="RND_pump_MFP"/>
</dbReference>
<dbReference type="Pfam" id="PF25876">
    <property type="entry name" value="HH_MFP_RND"/>
    <property type="match status" value="1"/>
</dbReference>
<keyword evidence="5" id="KW-0472">Membrane</keyword>
<evidence type="ECO:0000256" key="1">
    <source>
        <dbReference type="ARBA" id="ARBA00004196"/>
    </source>
</evidence>
<comment type="subcellular location">
    <subcellularLocation>
        <location evidence="1">Cell envelope</location>
    </subcellularLocation>
</comment>
<evidence type="ECO:0000256" key="5">
    <source>
        <dbReference type="SAM" id="Phobius"/>
    </source>
</evidence>
<dbReference type="InterPro" id="IPR058625">
    <property type="entry name" value="MdtA-like_BSH"/>
</dbReference>
<dbReference type="PANTHER" id="PTHR30158:SF24">
    <property type="entry name" value="HLYD FAMILY SECRETION PROTEIN"/>
    <property type="match status" value="1"/>
</dbReference>
<keyword evidence="3" id="KW-0175">Coiled coil</keyword>
<name>A0AAJ4ZF77_PANPU</name>
<dbReference type="InterPro" id="IPR058626">
    <property type="entry name" value="MdtA-like_b-barrel"/>
</dbReference>
<dbReference type="GO" id="GO:0022857">
    <property type="term" value="F:transmembrane transporter activity"/>
    <property type="evidence" value="ECO:0007669"/>
    <property type="project" value="InterPro"/>
</dbReference>
<feature type="compositionally biased region" description="Pro residues" evidence="4">
    <location>
        <begin position="386"/>
        <end position="395"/>
    </location>
</feature>